<dbReference type="InterPro" id="IPR036397">
    <property type="entry name" value="RNaseH_sf"/>
</dbReference>
<dbReference type="Pfam" id="PF25597">
    <property type="entry name" value="SH3_retrovirus"/>
    <property type="match status" value="1"/>
</dbReference>
<name>A0AA38THA3_9ASTR</name>
<gene>
    <name evidence="4" type="ORF">OSB04_005179</name>
</gene>
<evidence type="ECO:0000256" key="1">
    <source>
        <dbReference type="ARBA" id="ARBA00022750"/>
    </source>
</evidence>
<dbReference type="PROSITE" id="PS50994">
    <property type="entry name" value="INTEGRASE"/>
    <property type="match status" value="1"/>
</dbReference>
<dbReference type="EMBL" id="JARYMX010000002">
    <property type="protein sequence ID" value="KAJ9560019.1"/>
    <property type="molecule type" value="Genomic_DNA"/>
</dbReference>
<keyword evidence="5" id="KW-1185">Reference proteome</keyword>
<dbReference type="SUPFAM" id="SSF53098">
    <property type="entry name" value="Ribonuclease H-like"/>
    <property type="match status" value="1"/>
</dbReference>
<evidence type="ECO:0000313" key="5">
    <source>
        <dbReference type="Proteomes" id="UP001172457"/>
    </source>
</evidence>
<dbReference type="InterPro" id="IPR013103">
    <property type="entry name" value="RVT_2"/>
</dbReference>
<protein>
    <recommendedName>
        <fullName evidence="3">Integrase catalytic domain-containing protein</fullName>
    </recommendedName>
</protein>
<feature type="region of interest" description="Disordered" evidence="2">
    <location>
        <begin position="56"/>
        <end position="97"/>
    </location>
</feature>
<dbReference type="InterPro" id="IPR036875">
    <property type="entry name" value="Znf_CCHC_sf"/>
</dbReference>
<dbReference type="InterPro" id="IPR057670">
    <property type="entry name" value="SH3_retrovirus"/>
</dbReference>
<evidence type="ECO:0000256" key="2">
    <source>
        <dbReference type="SAM" id="MobiDB-lite"/>
    </source>
</evidence>
<accession>A0AA38THA3</accession>
<dbReference type="Pfam" id="PF00665">
    <property type="entry name" value="rve"/>
    <property type="match status" value="1"/>
</dbReference>
<dbReference type="SUPFAM" id="SSF57756">
    <property type="entry name" value="Retrovirus zinc finger-like domains"/>
    <property type="match status" value="1"/>
</dbReference>
<dbReference type="InterPro" id="IPR012337">
    <property type="entry name" value="RNaseH-like_sf"/>
</dbReference>
<evidence type="ECO:0000313" key="4">
    <source>
        <dbReference type="EMBL" id="KAJ9560019.1"/>
    </source>
</evidence>
<comment type="caution">
    <text evidence="4">The sequence shown here is derived from an EMBL/GenBank/DDBJ whole genome shotgun (WGS) entry which is preliminary data.</text>
</comment>
<dbReference type="PANTHER" id="PTHR11439">
    <property type="entry name" value="GAG-POL-RELATED RETROTRANSPOSON"/>
    <property type="match status" value="1"/>
</dbReference>
<feature type="domain" description="Integrase catalytic" evidence="3">
    <location>
        <begin position="329"/>
        <end position="492"/>
    </location>
</feature>
<feature type="compositionally biased region" description="Polar residues" evidence="2">
    <location>
        <begin position="56"/>
        <end position="75"/>
    </location>
</feature>
<sequence>MVHILTQLGDEYGPITAALKVREHPISYPELLDKLMDFERSLTEAGSNTPILATANVTQRQQGRSSLHTDSQQRPTRPIPSSQRSSRGNRNQSGSSGNRPNLFCNFCNIPGHDTRDCRKLVRFLKDNHISFHTNQSTPVVNAVTSAPGSQTWMMDSGASHHLTSCPTTLSSISEYGGPDEVTLGDGTGLSISHIGSTKLSSKTKLLNLPDILCVPNMRTNLISVAKLCRTNNVSVEFFPFHFFVKDLKTGAPIMRGENINDVYYLNQLSSQPQINATTSVLPIQWHHRLGHPCLHLGLRFKSLSDSNLHCQSCAINKCHKLPFGQNSFVAKKPLQLLYSDVWGPVQQSVDGFKYYVVFVDYYSKYVWLYPIKLKSDVSKLFPQFKLLVEKFFQTPIVSIFTDNGGEYVGLLPFLQSNGISHYTTPPHTPEQNGIAERRHRHIVETGLTLLHYSGLPLKFWSHAFQTAVYLINRLPTPILHSKSPYQMLYRASPNYTKLKTFGCMCYPCLKPYVATKLQPRSQPCIFLGYSSSKSAYKCFDFQTNRFYHSRHVTFVEDTFPFKHNKTTPVPTVSEFIPSVSPPIDPPSISQPSVTLPTYAPPSALSHASSPSSPISPTHTPSSIQPPSHTELSPPHSNISPPNISPSSPVSSVPSSHSTPSQSSSPPLPPRNRKPNPKYYNPHFVNNTTVHPIPPALEPTTYLQASKDPLWRKAMDDEYNALLRNHTWELIAPPSRPPIGCKWVFRIKRHPDGTVAKYKAQLVAKGFFQEYGRDYFDTFSPITKPVTIRTVLSIALSRGWSLRQLDVNNAFLHGTLQEEVYMVQPPGYVHPQFSNHVCKLRRSLYGLKQAPRAWYTALTSFLVEPDFIKSHADASLFIHNMDDDIILTGNNEQFIAKFVHKLATRFSVKDLGYPSHFLGVELIPTSNGLFLSQHRHIHDLLTMQRMDGAKPVLTPLCSSEVLTLEDGTPKVDPTPYRKLVGSLQYLAFTRPDISFAVNKLAQFMHQPSQTHWQALKRLLRYLKGTVYHGLFLNKNSPIELTAFSDSDWGGVTTAGRSTTAYILYLGTNIISWKSAQQKSVSRSSTEAEYKALANAAAEIAWAENLLKELGLSMSAAPRLYCDNTGATYLCANPVYHSRMKHVALDYHFVREKVAAGTLRVHHINSFDQLADALTKTFVSSSFLASTIQDWRFRRNRYLAGAY</sequence>
<dbReference type="CDD" id="cd09272">
    <property type="entry name" value="RNase_HI_RT_Ty1"/>
    <property type="match status" value="1"/>
</dbReference>
<dbReference type="Pfam" id="PF22936">
    <property type="entry name" value="Pol_BBD"/>
    <property type="match status" value="1"/>
</dbReference>
<keyword evidence="1" id="KW-0645">Protease</keyword>
<feature type="compositionally biased region" description="Low complexity" evidence="2">
    <location>
        <begin position="81"/>
        <end position="97"/>
    </location>
</feature>
<feature type="compositionally biased region" description="Low complexity" evidence="2">
    <location>
        <begin position="600"/>
        <end position="664"/>
    </location>
</feature>
<dbReference type="InterPro" id="IPR054722">
    <property type="entry name" value="PolX-like_BBD"/>
</dbReference>
<keyword evidence="1" id="KW-0378">Hydrolase</keyword>
<dbReference type="InterPro" id="IPR001584">
    <property type="entry name" value="Integrase_cat-core"/>
</dbReference>
<organism evidence="4 5">
    <name type="scientific">Centaurea solstitialis</name>
    <name type="common">yellow star-thistle</name>
    <dbReference type="NCBI Taxonomy" id="347529"/>
    <lineage>
        <taxon>Eukaryota</taxon>
        <taxon>Viridiplantae</taxon>
        <taxon>Streptophyta</taxon>
        <taxon>Embryophyta</taxon>
        <taxon>Tracheophyta</taxon>
        <taxon>Spermatophyta</taxon>
        <taxon>Magnoliopsida</taxon>
        <taxon>eudicotyledons</taxon>
        <taxon>Gunneridae</taxon>
        <taxon>Pentapetalae</taxon>
        <taxon>asterids</taxon>
        <taxon>campanulids</taxon>
        <taxon>Asterales</taxon>
        <taxon>Asteraceae</taxon>
        <taxon>Carduoideae</taxon>
        <taxon>Cardueae</taxon>
        <taxon>Centaureinae</taxon>
        <taxon>Centaurea</taxon>
    </lineage>
</organism>
<dbReference type="SUPFAM" id="SSF56672">
    <property type="entry name" value="DNA/RNA polymerases"/>
    <property type="match status" value="1"/>
</dbReference>
<dbReference type="Proteomes" id="UP001172457">
    <property type="component" value="Chromosome 2"/>
</dbReference>
<dbReference type="AlphaFoldDB" id="A0AA38THA3"/>
<dbReference type="GO" id="GO:0003676">
    <property type="term" value="F:nucleic acid binding"/>
    <property type="evidence" value="ECO:0007669"/>
    <property type="project" value="InterPro"/>
</dbReference>
<keyword evidence="1" id="KW-0064">Aspartyl protease</keyword>
<dbReference type="InterPro" id="IPR043502">
    <property type="entry name" value="DNA/RNA_pol_sf"/>
</dbReference>
<dbReference type="Gene3D" id="3.30.420.10">
    <property type="entry name" value="Ribonuclease H-like superfamily/Ribonuclease H"/>
    <property type="match status" value="1"/>
</dbReference>
<reference evidence="4" key="1">
    <citation type="submission" date="2023-03" db="EMBL/GenBank/DDBJ databases">
        <title>Chromosome-scale reference genome and RAD-based genetic map of yellow starthistle (Centaurea solstitialis) reveal putative structural variation and QTLs associated with invader traits.</title>
        <authorList>
            <person name="Reatini B."/>
            <person name="Cang F.A."/>
            <person name="Jiang Q."/>
            <person name="Mckibben M.T.W."/>
            <person name="Barker M.S."/>
            <person name="Rieseberg L.H."/>
            <person name="Dlugosch K.M."/>
        </authorList>
    </citation>
    <scope>NUCLEOTIDE SEQUENCE</scope>
    <source>
        <strain evidence="4">CAN-66</strain>
        <tissue evidence="4">Leaf</tissue>
    </source>
</reference>
<dbReference type="GO" id="GO:0008270">
    <property type="term" value="F:zinc ion binding"/>
    <property type="evidence" value="ECO:0007669"/>
    <property type="project" value="InterPro"/>
</dbReference>
<feature type="region of interest" description="Disordered" evidence="2">
    <location>
        <begin position="586"/>
        <end position="684"/>
    </location>
</feature>
<proteinExistence type="predicted"/>
<dbReference type="PANTHER" id="PTHR11439:SF450">
    <property type="entry name" value="REVERSE TRANSCRIPTASE TY1_COPIA-TYPE DOMAIN-CONTAINING PROTEIN"/>
    <property type="match status" value="1"/>
</dbReference>
<evidence type="ECO:0000259" key="3">
    <source>
        <dbReference type="PROSITE" id="PS50994"/>
    </source>
</evidence>
<dbReference type="Pfam" id="PF07727">
    <property type="entry name" value="RVT_2"/>
    <property type="match status" value="1"/>
</dbReference>
<dbReference type="GO" id="GO:0004190">
    <property type="term" value="F:aspartic-type endopeptidase activity"/>
    <property type="evidence" value="ECO:0007669"/>
    <property type="project" value="UniProtKB-KW"/>
</dbReference>
<dbReference type="GO" id="GO:0015074">
    <property type="term" value="P:DNA integration"/>
    <property type="evidence" value="ECO:0007669"/>
    <property type="project" value="InterPro"/>
</dbReference>